<protein>
    <recommendedName>
        <fullName evidence="3">FAD:protein FMN transferase</fullName>
        <ecNumber evidence="2">2.7.1.180</ecNumber>
    </recommendedName>
    <alternativeName>
        <fullName evidence="9">Flavin transferase</fullName>
    </alternativeName>
</protein>
<dbReference type="GO" id="GO:0016740">
    <property type="term" value="F:transferase activity"/>
    <property type="evidence" value="ECO:0007669"/>
    <property type="project" value="UniProtKB-KW"/>
</dbReference>
<keyword evidence="4" id="KW-0285">Flavoprotein</keyword>
<evidence type="ECO:0000256" key="10">
    <source>
        <dbReference type="ARBA" id="ARBA00048540"/>
    </source>
</evidence>
<dbReference type="Pfam" id="PF02424">
    <property type="entry name" value="ApbE"/>
    <property type="match status" value="1"/>
</dbReference>
<keyword evidence="5" id="KW-0808">Transferase</keyword>
<evidence type="ECO:0000256" key="1">
    <source>
        <dbReference type="ARBA" id="ARBA00001946"/>
    </source>
</evidence>
<keyword evidence="6" id="KW-0479">Metal-binding</keyword>
<evidence type="ECO:0000256" key="7">
    <source>
        <dbReference type="ARBA" id="ARBA00022827"/>
    </source>
</evidence>
<evidence type="ECO:0000256" key="3">
    <source>
        <dbReference type="ARBA" id="ARBA00016337"/>
    </source>
</evidence>
<dbReference type="SUPFAM" id="SSF143631">
    <property type="entry name" value="ApbE-like"/>
    <property type="match status" value="1"/>
</dbReference>
<dbReference type="AlphaFoldDB" id="X0YYK4"/>
<organism evidence="11">
    <name type="scientific">marine sediment metagenome</name>
    <dbReference type="NCBI Taxonomy" id="412755"/>
    <lineage>
        <taxon>unclassified sequences</taxon>
        <taxon>metagenomes</taxon>
        <taxon>ecological metagenomes</taxon>
    </lineage>
</organism>
<dbReference type="InterPro" id="IPR003374">
    <property type="entry name" value="ApbE-like_sf"/>
</dbReference>
<evidence type="ECO:0000256" key="5">
    <source>
        <dbReference type="ARBA" id="ARBA00022679"/>
    </source>
</evidence>
<dbReference type="InterPro" id="IPR024932">
    <property type="entry name" value="ApbE"/>
</dbReference>
<gene>
    <name evidence="11" type="ORF">S01H1_77983</name>
</gene>
<comment type="catalytic activity">
    <reaction evidence="10">
        <text>L-threonyl-[protein] + FAD = FMN-L-threonyl-[protein] + AMP + H(+)</text>
        <dbReference type="Rhea" id="RHEA:36847"/>
        <dbReference type="Rhea" id="RHEA-COMP:11060"/>
        <dbReference type="Rhea" id="RHEA-COMP:11061"/>
        <dbReference type="ChEBI" id="CHEBI:15378"/>
        <dbReference type="ChEBI" id="CHEBI:30013"/>
        <dbReference type="ChEBI" id="CHEBI:57692"/>
        <dbReference type="ChEBI" id="CHEBI:74257"/>
        <dbReference type="ChEBI" id="CHEBI:456215"/>
        <dbReference type="EC" id="2.7.1.180"/>
    </reaction>
</comment>
<evidence type="ECO:0000313" key="11">
    <source>
        <dbReference type="EMBL" id="GAG53343.1"/>
    </source>
</evidence>
<feature type="non-terminal residue" evidence="11">
    <location>
        <position position="231"/>
    </location>
</feature>
<evidence type="ECO:0000256" key="6">
    <source>
        <dbReference type="ARBA" id="ARBA00022723"/>
    </source>
</evidence>
<keyword evidence="8" id="KW-0460">Magnesium</keyword>
<reference evidence="11" key="1">
    <citation type="journal article" date="2014" name="Front. Microbiol.">
        <title>High frequency of phylogenetically diverse reductive dehalogenase-homologous genes in deep subseafloor sedimentary metagenomes.</title>
        <authorList>
            <person name="Kawai M."/>
            <person name="Futagami T."/>
            <person name="Toyoda A."/>
            <person name="Takaki Y."/>
            <person name="Nishi S."/>
            <person name="Hori S."/>
            <person name="Arai W."/>
            <person name="Tsubouchi T."/>
            <person name="Morono Y."/>
            <person name="Uchiyama I."/>
            <person name="Ito T."/>
            <person name="Fujiyama A."/>
            <person name="Inagaki F."/>
            <person name="Takami H."/>
        </authorList>
    </citation>
    <scope>NUCLEOTIDE SEQUENCE</scope>
    <source>
        <strain evidence="11">Expedition CK06-06</strain>
    </source>
</reference>
<dbReference type="EMBL" id="BARS01052454">
    <property type="protein sequence ID" value="GAG53343.1"/>
    <property type="molecule type" value="Genomic_DNA"/>
</dbReference>
<accession>X0YYK4</accession>
<keyword evidence="7" id="KW-0274">FAD</keyword>
<dbReference type="PANTHER" id="PTHR30040:SF2">
    <property type="entry name" value="FAD:PROTEIN FMN TRANSFERASE"/>
    <property type="match status" value="1"/>
</dbReference>
<evidence type="ECO:0000256" key="8">
    <source>
        <dbReference type="ARBA" id="ARBA00022842"/>
    </source>
</evidence>
<dbReference type="GO" id="GO:0046872">
    <property type="term" value="F:metal ion binding"/>
    <property type="evidence" value="ECO:0007669"/>
    <property type="project" value="UniProtKB-KW"/>
</dbReference>
<comment type="caution">
    <text evidence="11">The sequence shown here is derived from an EMBL/GenBank/DDBJ whole genome shotgun (WGS) entry which is preliminary data.</text>
</comment>
<evidence type="ECO:0000256" key="2">
    <source>
        <dbReference type="ARBA" id="ARBA00011955"/>
    </source>
</evidence>
<sequence>MLCLPGRAGTATASSGMALHSAAGAPQIWYSETRELYHGIPVTIRFSPADERLAKQVWAYLGHVDDVFNIYRPDSEVARVNEAVKPGRVEVSGELAQVVQLSQHLYTLTGRAFDITIGPLVRIWRDAAQSGELPEGDALLSARAKVGLDKIRLENGNLFFEAPAVLFDFGGVVKGVAVDSVVQMLKEADREAAFVQVGGETAAFGASLFGGPHRLGVQHPLDAAKLWTVIE</sequence>
<proteinExistence type="predicted"/>
<comment type="cofactor">
    <cofactor evidence="1">
        <name>Mg(2+)</name>
        <dbReference type="ChEBI" id="CHEBI:18420"/>
    </cofactor>
</comment>
<dbReference type="PANTHER" id="PTHR30040">
    <property type="entry name" value="THIAMINE BIOSYNTHESIS LIPOPROTEIN APBE"/>
    <property type="match status" value="1"/>
</dbReference>
<name>X0YYK4_9ZZZZ</name>
<evidence type="ECO:0000256" key="9">
    <source>
        <dbReference type="ARBA" id="ARBA00031306"/>
    </source>
</evidence>
<evidence type="ECO:0000256" key="4">
    <source>
        <dbReference type="ARBA" id="ARBA00022630"/>
    </source>
</evidence>
<dbReference type="EC" id="2.7.1.180" evidence="2"/>
<dbReference type="Gene3D" id="3.10.520.10">
    <property type="entry name" value="ApbE-like domains"/>
    <property type="match status" value="1"/>
</dbReference>